<keyword evidence="4" id="KW-0539">Nucleus</keyword>
<dbReference type="PANTHER" id="PTHR23188:SF12">
    <property type="entry name" value="RNA POLYMERASE II-ASSOCIATED FACTOR 1 HOMOLOG"/>
    <property type="match status" value="1"/>
</dbReference>
<sequence>MIDLFQLWKHPFAQVIFDSDPAPKDRSVPAQVEEMSQAMIRGAVDESGEQFVAYFLPTDETLGKRKRDAEDGVDYVPDEE</sequence>
<dbReference type="EMBL" id="JARBDR010000657">
    <property type="protein sequence ID" value="KAJ8308671.1"/>
    <property type="molecule type" value="Genomic_DNA"/>
</dbReference>
<evidence type="ECO:0000256" key="3">
    <source>
        <dbReference type="ARBA" id="ARBA00020462"/>
    </source>
</evidence>
<comment type="similarity">
    <text evidence="2">Belongs to the PAF1 family.</text>
</comment>
<keyword evidence="6" id="KW-1185">Reference proteome</keyword>
<gene>
    <name evidence="5" type="ORF">KUTeg_013545</name>
</gene>
<comment type="caution">
    <text evidence="5">The sequence shown here is derived from an EMBL/GenBank/DDBJ whole genome shotgun (WGS) entry which is preliminary data.</text>
</comment>
<accession>A0ABQ9EWF7</accession>
<evidence type="ECO:0000256" key="2">
    <source>
        <dbReference type="ARBA" id="ARBA00007560"/>
    </source>
</evidence>
<dbReference type="InterPro" id="IPR007133">
    <property type="entry name" value="RNA_pol_II-assoc_Paf1"/>
</dbReference>
<dbReference type="PANTHER" id="PTHR23188">
    <property type="entry name" value="RNA POLYMERASE II-ASSOCIATED FACTOR 1 HOMOLOG"/>
    <property type="match status" value="1"/>
</dbReference>
<comment type="subcellular location">
    <subcellularLocation>
        <location evidence="1">Nucleus</location>
    </subcellularLocation>
</comment>
<proteinExistence type="inferred from homology"/>
<dbReference type="Pfam" id="PF03985">
    <property type="entry name" value="Paf1"/>
    <property type="match status" value="1"/>
</dbReference>
<evidence type="ECO:0000256" key="4">
    <source>
        <dbReference type="ARBA" id="ARBA00023242"/>
    </source>
</evidence>
<evidence type="ECO:0000313" key="5">
    <source>
        <dbReference type="EMBL" id="KAJ8308671.1"/>
    </source>
</evidence>
<dbReference type="Proteomes" id="UP001217089">
    <property type="component" value="Unassembled WGS sequence"/>
</dbReference>
<evidence type="ECO:0000313" key="6">
    <source>
        <dbReference type="Proteomes" id="UP001217089"/>
    </source>
</evidence>
<organism evidence="5 6">
    <name type="scientific">Tegillarca granosa</name>
    <name type="common">Malaysian cockle</name>
    <name type="synonym">Anadara granosa</name>
    <dbReference type="NCBI Taxonomy" id="220873"/>
    <lineage>
        <taxon>Eukaryota</taxon>
        <taxon>Metazoa</taxon>
        <taxon>Spiralia</taxon>
        <taxon>Lophotrochozoa</taxon>
        <taxon>Mollusca</taxon>
        <taxon>Bivalvia</taxon>
        <taxon>Autobranchia</taxon>
        <taxon>Pteriomorphia</taxon>
        <taxon>Arcoida</taxon>
        <taxon>Arcoidea</taxon>
        <taxon>Arcidae</taxon>
        <taxon>Tegillarca</taxon>
    </lineage>
</organism>
<protein>
    <recommendedName>
        <fullName evidence="3">RNA polymerase II-associated factor 1 homolog</fullName>
    </recommendedName>
</protein>
<evidence type="ECO:0000256" key="1">
    <source>
        <dbReference type="ARBA" id="ARBA00004123"/>
    </source>
</evidence>
<reference evidence="5 6" key="1">
    <citation type="submission" date="2022-12" db="EMBL/GenBank/DDBJ databases">
        <title>Chromosome-level genome of Tegillarca granosa.</title>
        <authorList>
            <person name="Kim J."/>
        </authorList>
    </citation>
    <scope>NUCLEOTIDE SEQUENCE [LARGE SCALE GENOMIC DNA]</scope>
    <source>
        <strain evidence="5">Teg-2019</strain>
        <tissue evidence="5">Adductor muscle</tissue>
    </source>
</reference>
<name>A0ABQ9EWF7_TEGGR</name>